<dbReference type="EMBL" id="PTIX01000015">
    <property type="protein sequence ID" value="PPK65220.1"/>
    <property type="molecule type" value="Genomic_DNA"/>
</dbReference>
<organism evidence="5 6">
    <name type="scientific">Actinokineospora auranticolor</name>
    <dbReference type="NCBI Taxonomy" id="155976"/>
    <lineage>
        <taxon>Bacteria</taxon>
        <taxon>Bacillati</taxon>
        <taxon>Actinomycetota</taxon>
        <taxon>Actinomycetes</taxon>
        <taxon>Pseudonocardiales</taxon>
        <taxon>Pseudonocardiaceae</taxon>
        <taxon>Actinokineospora</taxon>
    </lineage>
</organism>
<evidence type="ECO:0000313" key="6">
    <source>
        <dbReference type="Proteomes" id="UP000239203"/>
    </source>
</evidence>
<dbReference type="OrthoDB" id="3760580at2"/>
<dbReference type="InterPro" id="IPR013320">
    <property type="entry name" value="ConA-like_dom_sf"/>
</dbReference>
<sequence length="392" mass="41998">MSPTWAVAAESDLAALAVDARVTAEVRLRPHTSVVPVVEYRSARGRYGLLLDPVGALPFLRAKPRQWVMAQNLADFPPRAFTAVFDLCPLRGDADIVLFSYAVPGDGTVLALRERLDGGLTLEVAGERVSFGKSLDYAQWQRLAVSWDATTGETLLYQDDGIARVTAEAEGRSPSPLADPIARQVVARGARLPGGGAFAVGQYQGQPGDPGLFDLGRGLRGSVAEVDLWADAAGPTRRPEWTGTPTPGAVARWRFTATGLRTQETPGAATAYLGGFGPDDLRDVRAYRVIVTWGGRAWGARTLLPVGGAHRLECASAPELLVDGRPVPLDPVDAADLGRPEVPGFRIGPLQDVAEVRLHHDGRLHRSFASARRQGDLLPDLTGHGRHLLVRS</sequence>
<dbReference type="Gene3D" id="2.60.120.200">
    <property type="match status" value="1"/>
</dbReference>
<keyword evidence="4" id="KW-1015">Disulfide bond</keyword>
<dbReference type="GO" id="GO:0046872">
    <property type="term" value="F:metal ion binding"/>
    <property type="evidence" value="ECO:0007669"/>
    <property type="project" value="UniProtKB-KW"/>
</dbReference>
<dbReference type="Proteomes" id="UP000239203">
    <property type="component" value="Unassembled WGS sequence"/>
</dbReference>
<dbReference type="PANTHER" id="PTHR19277:SF125">
    <property type="entry name" value="B6"/>
    <property type="match status" value="1"/>
</dbReference>
<comment type="caution">
    <text evidence="5">The sequence shown here is derived from an EMBL/GenBank/DDBJ whole genome shotgun (WGS) entry which is preliminary data.</text>
</comment>
<proteinExistence type="predicted"/>
<dbReference type="SUPFAM" id="SSF49899">
    <property type="entry name" value="Concanavalin A-like lectins/glucanases"/>
    <property type="match status" value="1"/>
</dbReference>
<evidence type="ECO:0000256" key="4">
    <source>
        <dbReference type="ARBA" id="ARBA00023157"/>
    </source>
</evidence>
<evidence type="ECO:0000256" key="2">
    <source>
        <dbReference type="ARBA" id="ARBA00022723"/>
    </source>
</evidence>
<keyword evidence="2" id="KW-0479">Metal-binding</keyword>
<dbReference type="PANTHER" id="PTHR19277">
    <property type="entry name" value="PENTRAXIN"/>
    <property type="match status" value="1"/>
</dbReference>
<accession>A0A2S6GJ50</accession>
<keyword evidence="3" id="KW-0106">Calcium</keyword>
<evidence type="ECO:0000256" key="3">
    <source>
        <dbReference type="ARBA" id="ARBA00022837"/>
    </source>
</evidence>
<gene>
    <name evidence="5" type="ORF">CLV40_11567</name>
</gene>
<reference evidence="5 6" key="1">
    <citation type="submission" date="2018-02" db="EMBL/GenBank/DDBJ databases">
        <title>Genomic Encyclopedia of Archaeal and Bacterial Type Strains, Phase II (KMG-II): from individual species to whole genera.</title>
        <authorList>
            <person name="Goeker M."/>
        </authorList>
    </citation>
    <scope>NUCLEOTIDE SEQUENCE [LARGE SCALE GENOMIC DNA]</scope>
    <source>
        <strain evidence="5 6">YU 961-1</strain>
    </source>
</reference>
<evidence type="ECO:0000256" key="1">
    <source>
        <dbReference type="ARBA" id="ARBA00001913"/>
    </source>
</evidence>
<dbReference type="InterPro" id="IPR051360">
    <property type="entry name" value="Neuronal_Pentraxin_Related"/>
</dbReference>
<dbReference type="AlphaFoldDB" id="A0A2S6GJ50"/>
<evidence type="ECO:0008006" key="7">
    <source>
        <dbReference type="Google" id="ProtNLM"/>
    </source>
</evidence>
<comment type="cofactor">
    <cofactor evidence="1">
        <name>Ca(2+)</name>
        <dbReference type="ChEBI" id="CHEBI:29108"/>
    </cofactor>
</comment>
<dbReference type="RefSeq" id="WP_104481315.1">
    <property type="nucleotide sequence ID" value="NZ_CP154825.1"/>
</dbReference>
<evidence type="ECO:0000313" key="5">
    <source>
        <dbReference type="EMBL" id="PPK65220.1"/>
    </source>
</evidence>
<keyword evidence="6" id="KW-1185">Reference proteome</keyword>
<protein>
    <recommendedName>
        <fullName evidence="7">Concanavalin A-like lectin/glucanase superfamily protein</fullName>
    </recommendedName>
</protein>
<name>A0A2S6GJ50_9PSEU</name>